<sequence length="87" mass="9829">MTLKEALWTSLASMVTGILLGSFTLLPSPINAVVSLLGIIFVIWFFKKFDKKSVRISFIVFTVLYFILFIFILSAYIFMTNPPEGLS</sequence>
<gene>
    <name evidence="2" type="ORF">PUW23_18065</name>
</gene>
<dbReference type="Proteomes" id="UP001220962">
    <property type="component" value="Chromosome"/>
</dbReference>
<reference evidence="2" key="1">
    <citation type="submission" date="2023-02" db="EMBL/GenBank/DDBJ databases">
        <title>Pathogen: clinical or host-associated sample.</title>
        <authorList>
            <person name="Hergert J."/>
            <person name="Casey R."/>
            <person name="Wagner J."/>
            <person name="Young E.L."/>
            <person name="Oakeson K.F."/>
        </authorList>
    </citation>
    <scope>NUCLEOTIDE SEQUENCE</scope>
    <source>
        <strain evidence="2">2022CK-00830</strain>
    </source>
</reference>
<keyword evidence="1" id="KW-0812">Transmembrane</keyword>
<dbReference type="RefSeq" id="WP_205052638.1">
    <property type="nucleotide sequence ID" value="NZ_CP118101.1"/>
</dbReference>
<organism evidence="2 3">
    <name type="scientific">Paenibacillus urinalis</name>
    <dbReference type="NCBI Taxonomy" id="521520"/>
    <lineage>
        <taxon>Bacteria</taxon>
        <taxon>Bacillati</taxon>
        <taxon>Bacillota</taxon>
        <taxon>Bacilli</taxon>
        <taxon>Bacillales</taxon>
        <taxon>Paenibacillaceae</taxon>
        <taxon>Paenibacillus</taxon>
    </lineage>
</organism>
<evidence type="ECO:0000313" key="2">
    <source>
        <dbReference type="EMBL" id="WDH81422.1"/>
    </source>
</evidence>
<dbReference type="EMBL" id="CP118101">
    <property type="protein sequence ID" value="WDH81422.1"/>
    <property type="molecule type" value="Genomic_DNA"/>
</dbReference>
<dbReference type="AlphaFoldDB" id="A0AAX3MVW6"/>
<proteinExistence type="predicted"/>
<evidence type="ECO:0000256" key="1">
    <source>
        <dbReference type="SAM" id="Phobius"/>
    </source>
</evidence>
<keyword evidence="1" id="KW-0472">Membrane</keyword>
<accession>A0AAX3MVW6</accession>
<feature type="transmembrane region" description="Helical" evidence="1">
    <location>
        <begin position="30"/>
        <end position="46"/>
    </location>
</feature>
<name>A0AAX3MVW6_9BACL</name>
<protein>
    <submittedName>
        <fullName evidence="2">Uncharacterized protein</fullName>
    </submittedName>
</protein>
<feature type="transmembrane region" description="Helical" evidence="1">
    <location>
        <begin position="58"/>
        <end position="79"/>
    </location>
</feature>
<keyword evidence="1" id="KW-1133">Transmembrane helix</keyword>
<evidence type="ECO:0000313" key="3">
    <source>
        <dbReference type="Proteomes" id="UP001220962"/>
    </source>
</evidence>